<feature type="compositionally biased region" description="Polar residues" evidence="1">
    <location>
        <begin position="222"/>
        <end position="243"/>
    </location>
</feature>
<protein>
    <submittedName>
        <fullName evidence="2">Uncharacterized protein</fullName>
    </submittedName>
</protein>
<feature type="region of interest" description="Disordered" evidence="1">
    <location>
        <begin position="222"/>
        <end position="261"/>
    </location>
</feature>
<evidence type="ECO:0000256" key="1">
    <source>
        <dbReference type="SAM" id="MobiDB-lite"/>
    </source>
</evidence>
<dbReference type="EMBL" id="KN880842">
    <property type="protein sequence ID" value="KIY61969.1"/>
    <property type="molecule type" value="Genomic_DNA"/>
</dbReference>
<dbReference type="Proteomes" id="UP000054007">
    <property type="component" value="Unassembled WGS sequence"/>
</dbReference>
<sequence>MVAFLAIRTIVCNPPIVAKPILQSSGKFVSVHDIARLCPAAPFIDVCWFAGALIKAIEEHPSVSFEATLIEADRALHDGMEDVVRTSTPSFELGPGPLCALIGDALDKMCRKRLKRPANKAVLRNIMYLASECYPHASLPSLSSALQPEGPRLNAGQVHHLLEQCLAGRGIALDSTPAIADWPPVYVTAARTASNDISTIGPSLSPATASTSNIHGSMTAQVAATSDVGPTTSKSTSSDNNPLSPLRTANAVKGKENSTLDQPAPFLRRKRAADFEDLDIKAKRGKNTMKDTTTVNQDAAIESKSDDQDVEDDQPYDYAAHLRKALVQYYLDKHAAGESGLGLDASQA</sequence>
<accession>A0A0D7AVT8</accession>
<reference evidence="2 3" key="1">
    <citation type="journal article" date="2015" name="Fungal Genet. Biol.">
        <title>Evolution of novel wood decay mechanisms in Agaricales revealed by the genome sequences of Fistulina hepatica and Cylindrobasidium torrendii.</title>
        <authorList>
            <person name="Floudas D."/>
            <person name="Held B.W."/>
            <person name="Riley R."/>
            <person name="Nagy L.G."/>
            <person name="Koehler G."/>
            <person name="Ransdell A.S."/>
            <person name="Younus H."/>
            <person name="Chow J."/>
            <person name="Chiniquy J."/>
            <person name="Lipzen A."/>
            <person name="Tritt A."/>
            <person name="Sun H."/>
            <person name="Haridas S."/>
            <person name="LaButti K."/>
            <person name="Ohm R.A."/>
            <person name="Kues U."/>
            <person name="Blanchette R.A."/>
            <person name="Grigoriev I.V."/>
            <person name="Minto R.E."/>
            <person name="Hibbett D.S."/>
        </authorList>
    </citation>
    <scope>NUCLEOTIDE SEQUENCE [LARGE SCALE GENOMIC DNA]</scope>
    <source>
        <strain evidence="2 3">FP15055 ss-10</strain>
    </source>
</reference>
<organism evidence="2 3">
    <name type="scientific">Cylindrobasidium torrendii FP15055 ss-10</name>
    <dbReference type="NCBI Taxonomy" id="1314674"/>
    <lineage>
        <taxon>Eukaryota</taxon>
        <taxon>Fungi</taxon>
        <taxon>Dikarya</taxon>
        <taxon>Basidiomycota</taxon>
        <taxon>Agaricomycotina</taxon>
        <taxon>Agaricomycetes</taxon>
        <taxon>Agaricomycetidae</taxon>
        <taxon>Agaricales</taxon>
        <taxon>Marasmiineae</taxon>
        <taxon>Physalacriaceae</taxon>
        <taxon>Cylindrobasidium</taxon>
    </lineage>
</organism>
<evidence type="ECO:0000313" key="2">
    <source>
        <dbReference type="EMBL" id="KIY61969.1"/>
    </source>
</evidence>
<evidence type="ECO:0000313" key="3">
    <source>
        <dbReference type="Proteomes" id="UP000054007"/>
    </source>
</evidence>
<gene>
    <name evidence="2" type="ORF">CYLTODRAFT_199328</name>
</gene>
<proteinExistence type="predicted"/>
<dbReference type="AlphaFoldDB" id="A0A0D7AVT8"/>
<name>A0A0D7AVT8_9AGAR</name>
<keyword evidence="3" id="KW-1185">Reference proteome</keyword>